<evidence type="ECO:0000313" key="1">
    <source>
        <dbReference type="EMBL" id="CCQ43927.1"/>
    </source>
</evidence>
<proteinExistence type="predicted"/>
<dbReference type="ChiTaRS" id="CREB5">
    <property type="organism name" value="human"/>
</dbReference>
<reference evidence="1" key="1">
    <citation type="journal article" date="2013" name="PLoS ONE">
        <title>Direct detection of alternative open reading frames translation products in human significantly expands the proteome.</title>
        <authorList>
            <person name="Vanderperre B."/>
            <person name="Lucier J.-F."/>
            <person name="Motard J."/>
            <person name="Tremblay G."/>
            <person name="Vanderperre S."/>
            <person name="Wisztorski M."/>
            <person name="Salzet M."/>
            <person name="Boisvert F.-M."/>
            <person name="Roucou X."/>
        </authorList>
    </citation>
    <scope>NUCLEOTIDE SEQUENCE</scope>
</reference>
<dbReference type="EMBL" id="HF584430">
    <property type="protein sequence ID" value="CCQ43927.1"/>
    <property type="molecule type" value="Genomic_DNA"/>
</dbReference>
<dbReference type="AlphaFoldDB" id="L8ECP5"/>
<name>L8ECP5_HUMAN</name>
<organism evidence="1">
    <name type="scientific">Homo sapiens</name>
    <name type="common">Human</name>
    <dbReference type="NCBI Taxonomy" id="9606"/>
    <lineage>
        <taxon>Eukaryota</taxon>
        <taxon>Metazoa</taxon>
        <taxon>Chordata</taxon>
        <taxon>Craniata</taxon>
        <taxon>Vertebrata</taxon>
        <taxon>Euteleostomi</taxon>
        <taxon>Mammalia</taxon>
        <taxon>Eutheria</taxon>
        <taxon>Euarchontoglires</taxon>
        <taxon>Primates</taxon>
        <taxon>Haplorrhini</taxon>
        <taxon>Catarrhini</taxon>
        <taxon>Hominidae</taxon>
        <taxon>Homo</taxon>
    </lineage>
</organism>
<gene>
    <name evidence="1" type="primary">CREB5</name>
</gene>
<protein>
    <submittedName>
        <fullName evidence="1">Alternative protein CREB5</fullName>
    </submittedName>
</protein>
<dbReference type="OrthoDB" id="295274at2759"/>
<sequence length="46" mass="5408">MLDLLMCVCVCVCVCVFMGFKRTVFYKRCSFYKSAEKGRMCFFLSL</sequence>
<accession>L8ECP5</accession>